<proteinExistence type="predicted"/>
<feature type="region of interest" description="Disordered" evidence="1">
    <location>
        <begin position="1"/>
        <end position="52"/>
    </location>
</feature>
<keyword evidence="3" id="KW-1185">Reference proteome</keyword>
<gene>
    <name evidence="2" type="ORF">CVT25_009393</name>
</gene>
<reference evidence="2 3" key="1">
    <citation type="journal article" date="2018" name="Evol. Lett.">
        <title>Horizontal gene cluster transfer increased hallucinogenic mushroom diversity.</title>
        <authorList>
            <person name="Reynolds H.T."/>
            <person name="Vijayakumar V."/>
            <person name="Gluck-Thaler E."/>
            <person name="Korotkin H.B."/>
            <person name="Matheny P.B."/>
            <person name="Slot J.C."/>
        </authorList>
    </citation>
    <scope>NUCLEOTIDE SEQUENCE [LARGE SCALE GENOMIC DNA]</scope>
    <source>
        <strain evidence="2 3">2631</strain>
    </source>
</reference>
<dbReference type="Proteomes" id="UP000283269">
    <property type="component" value="Unassembled WGS sequence"/>
</dbReference>
<name>A0A409XV04_PSICY</name>
<accession>A0A409XV04</accession>
<evidence type="ECO:0000313" key="3">
    <source>
        <dbReference type="Proteomes" id="UP000283269"/>
    </source>
</evidence>
<evidence type="ECO:0000256" key="1">
    <source>
        <dbReference type="SAM" id="MobiDB-lite"/>
    </source>
</evidence>
<evidence type="ECO:0000313" key="2">
    <source>
        <dbReference type="EMBL" id="PPQ94662.1"/>
    </source>
</evidence>
<sequence length="73" mass="7231">MGQTEGSATGGKTREKGLEHTVRSGGIAQGGAKVGVNQGAPGAGIRQGLGTDKRSGRKIEKLAAIPVLVPAPV</sequence>
<feature type="compositionally biased region" description="Basic and acidic residues" evidence="1">
    <location>
        <begin position="12"/>
        <end position="22"/>
    </location>
</feature>
<comment type="caution">
    <text evidence="2">The sequence shown here is derived from an EMBL/GenBank/DDBJ whole genome shotgun (WGS) entry which is preliminary data.</text>
</comment>
<protein>
    <submittedName>
        <fullName evidence="2">Uncharacterized protein</fullName>
    </submittedName>
</protein>
<dbReference type="AlphaFoldDB" id="A0A409XV04"/>
<organism evidence="2 3">
    <name type="scientific">Psilocybe cyanescens</name>
    <dbReference type="NCBI Taxonomy" id="93625"/>
    <lineage>
        <taxon>Eukaryota</taxon>
        <taxon>Fungi</taxon>
        <taxon>Dikarya</taxon>
        <taxon>Basidiomycota</taxon>
        <taxon>Agaricomycotina</taxon>
        <taxon>Agaricomycetes</taxon>
        <taxon>Agaricomycetidae</taxon>
        <taxon>Agaricales</taxon>
        <taxon>Agaricineae</taxon>
        <taxon>Strophariaceae</taxon>
        <taxon>Psilocybe</taxon>
    </lineage>
</organism>
<dbReference type="EMBL" id="NHYD01000278">
    <property type="protein sequence ID" value="PPQ94662.1"/>
    <property type="molecule type" value="Genomic_DNA"/>
</dbReference>
<dbReference type="InParanoid" id="A0A409XV04"/>